<dbReference type="InterPro" id="IPR013761">
    <property type="entry name" value="SAM/pointed_sf"/>
</dbReference>
<name>A0A6P7F6D2_DIAVI</name>
<dbReference type="Pfam" id="PF00620">
    <property type="entry name" value="RhoGAP"/>
    <property type="match status" value="1"/>
</dbReference>
<dbReference type="PANTHER" id="PTHR12659:SF7">
    <property type="entry name" value="CROSSVEINLESS C, ISOFORM C"/>
    <property type="match status" value="1"/>
</dbReference>
<evidence type="ECO:0000313" key="3">
    <source>
        <dbReference type="RefSeq" id="XP_028129313.1"/>
    </source>
</evidence>
<protein>
    <submittedName>
        <fullName evidence="3">Rho GTPase-activating protein 7-like</fullName>
    </submittedName>
</protein>
<dbReference type="SUPFAM" id="SSF48350">
    <property type="entry name" value="GTPase activation domain, GAP"/>
    <property type="match status" value="1"/>
</dbReference>
<dbReference type="SUPFAM" id="SSF47769">
    <property type="entry name" value="SAM/Pointed domain"/>
    <property type="match status" value="1"/>
</dbReference>
<dbReference type="InterPro" id="IPR000198">
    <property type="entry name" value="RhoGAP_dom"/>
</dbReference>
<dbReference type="GO" id="GO:0007165">
    <property type="term" value="P:signal transduction"/>
    <property type="evidence" value="ECO:0007669"/>
    <property type="project" value="InterPro"/>
</dbReference>
<dbReference type="OrthoDB" id="10003330at2759"/>
<dbReference type="Gene3D" id="1.10.287.2070">
    <property type="match status" value="1"/>
</dbReference>
<dbReference type="GO" id="GO:0030036">
    <property type="term" value="P:actin cytoskeleton organization"/>
    <property type="evidence" value="ECO:0007669"/>
    <property type="project" value="TreeGrafter"/>
</dbReference>
<dbReference type="GO" id="GO:0005096">
    <property type="term" value="F:GTPase activator activity"/>
    <property type="evidence" value="ECO:0007669"/>
    <property type="project" value="TreeGrafter"/>
</dbReference>
<dbReference type="InParanoid" id="A0A6P7F6D2"/>
<feature type="domain" description="Rho-GAP" evidence="2">
    <location>
        <begin position="330"/>
        <end position="528"/>
    </location>
</feature>
<feature type="compositionally biased region" description="Polar residues" evidence="1">
    <location>
        <begin position="153"/>
        <end position="165"/>
    </location>
</feature>
<evidence type="ECO:0000256" key="1">
    <source>
        <dbReference type="SAM" id="MobiDB-lite"/>
    </source>
</evidence>
<dbReference type="Gene3D" id="1.10.555.10">
    <property type="entry name" value="Rho GTPase activation protein"/>
    <property type="match status" value="1"/>
</dbReference>
<dbReference type="PANTHER" id="PTHR12659">
    <property type="entry name" value="RHO-TYPE GTPASE ACTIVATING PROTEIN"/>
    <property type="match status" value="1"/>
</dbReference>
<dbReference type="AlphaFoldDB" id="A0A6P7F6D2"/>
<organism evidence="3">
    <name type="scientific">Diabrotica virgifera virgifera</name>
    <name type="common">western corn rootworm</name>
    <dbReference type="NCBI Taxonomy" id="50390"/>
    <lineage>
        <taxon>Eukaryota</taxon>
        <taxon>Metazoa</taxon>
        <taxon>Ecdysozoa</taxon>
        <taxon>Arthropoda</taxon>
        <taxon>Hexapoda</taxon>
        <taxon>Insecta</taxon>
        <taxon>Pterygota</taxon>
        <taxon>Neoptera</taxon>
        <taxon>Endopterygota</taxon>
        <taxon>Coleoptera</taxon>
        <taxon>Polyphaga</taxon>
        <taxon>Cucujiformia</taxon>
        <taxon>Chrysomeloidea</taxon>
        <taxon>Chrysomelidae</taxon>
        <taxon>Galerucinae</taxon>
        <taxon>Diabroticina</taxon>
        <taxon>Diabroticites</taxon>
        <taxon>Diabrotica</taxon>
    </lineage>
</organism>
<dbReference type="RefSeq" id="XP_028129313.1">
    <property type="nucleotide sequence ID" value="XM_028273512.1"/>
</dbReference>
<dbReference type="SMART" id="SM00324">
    <property type="entry name" value="RhoGAP"/>
    <property type="match status" value="1"/>
</dbReference>
<dbReference type="InterPro" id="IPR008936">
    <property type="entry name" value="Rho_GTPase_activation_prot"/>
</dbReference>
<reference evidence="3" key="1">
    <citation type="submission" date="2025-08" db="UniProtKB">
        <authorList>
            <consortium name="RefSeq"/>
        </authorList>
    </citation>
    <scope>IDENTIFICATION</scope>
    <source>
        <tissue evidence="3">Whole insect</tissue>
    </source>
</reference>
<gene>
    <name evidence="3" type="primary">LOC114325440</name>
</gene>
<dbReference type="GO" id="GO:0035023">
    <property type="term" value="P:regulation of Rho protein signal transduction"/>
    <property type="evidence" value="ECO:0007669"/>
    <property type="project" value="TreeGrafter"/>
</dbReference>
<feature type="region of interest" description="Disordered" evidence="1">
    <location>
        <begin position="137"/>
        <end position="204"/>
    </location>
</feature>
<sequence length="562" mass="64959">MSFSKKKNTIRRKIKKVGDRLSDFVVNLQYPSDTENIGNHTNVSPTKIEARGACEWLRATGFPQYADDNQFPIDKCKVYQDHPLLEENLLLSLFKRLDILNAYSPLHQETLVNADDESDEDECCALSKHWTYQRDTKRWSRTSFQPAPEHSSDNVAEQSSLTNEEASNRDVVVPRQPRASTKESPAKRERIKHRHSYHTPASGFDVSQKTLVGTRTSLKPVKDRHPRTLSLDNLGDEWSLHSVVDEILPRVPSHEGAGHKLDVPEKYVEFEVKEPYIYQLCANQLQILRKLALLKLTSHMEKYCPGNWDLSKLFKKNKPPHYNDKNIFGAPLAIIFRRTGKFLPVQIEEAMLWLEEKASDEVGIFRTSGVNSRIQELKDKIEANQRIKYRDQHYNDVTSMFKLYFKEIPGKLLTSKLSETFILIFQYIPKHLRMESVICALLLLPEEHSQVFQALLYFLLNIASKSEQNQMTELNLTLCWAPSLFDFSSIVQKSQEEARGSSDSKELAENKAAQECLLFCLQYFHKLFKVMHIFNAWAGALLKITRKGARRNFMPQAEKRIN</sequence>
<accession>A0A6P7F6D2</accession>
<evidence type="ECO:0000259" key="2">
    <source>
        <dbReference type="PROSITE" id="PS50238"/>
    </source>
</evidence>
<dbReference type="PROSITE" id="PS50238">
    <property type="entry name" value="RHOGAP"/>
    <property type="match status" value="1"/>
</dbReference>
<proteinExistence type="predicted"/>